<reference evidence="2" key="1">
    <citation type="journal article" date="2019" name="Int. J. Syst. Evol. Microbiol.">
        <title>The Global Catalogue of Microorganisms (GCM) 10K type strain sequencing project: providing services to taxonomists for standard genome sequencing and annotation.</title>
        <authorList>
            <consortium name="The Broad Institute Genomics Platform"/>
            <consortium name="The Broad Institute Genome Sequencing Center for Infectious Disease"/>
            <person name="Wu L."/>
            <person name="Ma J."/>
        </authorList>
    </citation>
    <scope>NUCLEOTIDE SEQUENCE [LARGE SCALE GENOMIC DNA]</scope>
    <source>
        <strain evidence="2">CGMCC 4.7237</strain>
    </source>
</reference>
<dbReference type="Gene3D" id="1.25.10.10">
    <property type="entry name" value="Leucine-rich Repeat Variant"/>
    <property type="match status" value="1"/>
</dbReference>
<organism evidence="1 2">
    <name type="scientific">Streptomyces polygonati</name>
    <dbReference type="NCBI Taxonomy" id="1617087"/>
    <lineage>
        <taxon>Bacteria</taxon>
        <taxon>Bacillati</taxon>
        <taxon>Actinomycetota</taxon>
        <taxon>Actinomycetes</taxon>
        <taxon>Kitasatosporales</taxon>
        <taxon>Streptomycetaceae</taxon>
        <taxon>Streptomyces</taxon>
    </lineage>
</organism>
<dbReference type="Proteomes" id="UP001595765">
    <property type="component" value="Unassembled WGS sequence"/>
</dbReference>
<proteinExistence type="predicted"/>
<dbReference type="InterPro" id="IPR011989">
    <property type="entry name" value="ARM-like"/>
</dbReference>
<comment type="caution">
    <text evidence="1">The sequence shown here is derived from an EMBL/GenBank/DDBJ whole genome shotgun (WGS) entry which is preliminary data.</text>
</comment>
<dbReference type="SUPFAM" id="SSF48371">
    <property type="entry name" value="ARM repeat"/>
    <property type="match status" value="1"/>
</dbReference>
<name>A0ABV8HIW8_9ACTN</name>
<sequence length="153" mass="15887">MDSASRDRLAQVLSAPGHPLEVREAAAVELAEAGDRRAFETLALLLNYRDEARAHQAAKALLRLGDPRTGRAAAALATNPLRVAYALPAIGLLVELRAPEAVPALSETLARLRAQPGPAHERVARACAEGLEILGAGAADGPGPGRGEAPAER</sequence>
<dbReference type="RefSeq" id="WP_386426760.1">
    <property type="nucleotide sequence ID" value="NZ_JBHSBB010000006.1"/>
</dbReference>
<dbReference type="GO" id="GO:0016829">
    <property type="term" value="F:lyase activity"/>
    <property type="evidence" value="ECO:0007669"/>
    <property type="project" value="UniProtKB-KW"/>
</dbReference>
<accession>A0ABV8HIW8</accession>
<evidence type="ECO:0000313" key="1">
    <source>
        <dbReference type="EMBL" id="MFC4030987.1"/>
    </source>
</evidence>
<dbReference type="EMBL" id="JBHSBB010000006">
    <property type="protein sequence ID" value="MFC4030987.1"/>
    <property type="molecule type" value="Genomic_DNA"/>
</dbReference>
<protein>
    <submittedName>
        <fullName evidence="1">Adenylosuccinate lyase</fullName>
    </submittedName>
</protein>
<dbReference type="InterPro" id="IPR016024">
    <property type="entry name" value="ARM-type_fold"/>
</dbReference>
<keyword evidence="1" id="KW-0456">Lyase</keyword>
<keyword evidence="2" id="KW-1185">Reference proteome</keyword>
<gene>
    <name evidence="1" type="ORF">ACFO3J_05830</name>
</gene>
<evidence type="ECO:0000313" key="2">
    <source>
        <dbReference type="Proteomes" id="UP001595765"/>
    </source>
</evidence>